<keyword evidence="11" id="KW-1133">Transmembrane helix</keyword>
<name>A0A7J6A4V8_AMEME</name>
<dbReference type="PANTHER" id="PTHR24027:SF433">
    <property type="entry name" value="CADHERIN 27-RELATED"/>
    <property type="match status" value="1"/>
</dbReference>
<evidence type="ECO:0000256" key="5">
    <source>
        <dbReference type="ARBA" id="ARBA00022737"/>
    </source>
</evidence>
<dbReference type="Gene3D" id="2.60.40.60">
    <property type="entry name" value="Cadherins"/>
    <property type="match status" value="4"/>
</dbReference>
<sequence length="792" mass="89701">MRTITAITIILFIMTVGAQEIGSSVSKIRQKRNWVVEIFTMKRGFTGSLGHLTAIGDIQTCKIYGPGVDENPKGLFLITKEKKEIIVTGDMEYERRNFTFIFECAHLKHVQERLAVDVIVEELHEPYFSKSTYVISAEESMLQGTNLLSMLEPNSIGNKTLTINVKVTPLQHYAVFVVSEKLDISFRGCLDYEEHKNYTVVVEVKDTRHLTPHSSTATVTINIIDKNDQKPVITGKTGSGRIKEREIGAEVYRIQVVDKDSPGSPGWRAKFTLHGEKAENFKIEANPETNEGILSVVKPLDYEETQVLNLTVQVENEEPFFSCSVRKMYYDGQMCDVDYSRNGSSSATLSFPIIVEDVNDPPEFTDTVKHVTVMENTPPGHSLWTFTVTDQDRNPRNKHKFIKGKDIDNWVTIDPMTGNVSTVKVLDRESPFVEHSDNTYTVIFLAVDDGIPLKTGTGTLIIHLLDQNDNAPLLKNNEVTICLPKSMTNITAVDLDLPPFGTPFTYELQDDQGKWKLDPSQGETVNLVKDSSVYSGSYKLNLNITDCGGLSSIQTLSVTVRTCTGDGRYLIRTGATILFIIFICLLLMLCVLLMVFKCSWCSYEAEKITFTEIGDSKAIMTRQKKFARPPHNDLDATAKQKQLIIIQNRKIYEKQQQMKLIRFQNSWEITEKQALNNKYALSDEWLVEIWTTLNIMIEKKLSSLHDQGKELCDYKPHPYNNEGEPGGPAELDSISLADSQFNLGELENLDFKFHKLATLCRPDLIQQSYTSQASFSSHHYQYHHHHHSHQLL</sequence>
<evidence type="ECO:0000259" key="13">
    <source>
        <dbReference type="PROSITE" id="PS50268"/>
    </source>
</evidence>
<dbReference type="FunFam" id="2.60.40.60:FF:000095">
    <property type="entry name" value="Cadherin 13"/>
    <property type="match status" value="1"/>
</dbReference>
<dbReference type="Pfam" id="PF00028">
    <property type="entry name" value="Cadherin"/>
    <property type="match status" value="2"/>
</dbReference>
<dbReference type="GO" id="GO:0000902">
    <property type="term" value="P:cell morphogenesis"/>
    <property type="evidence" value="ECO:0007669"/>
    <property type="project" value="TreeGrafter"/>
</dbReference>
<dbReference type="GO" id="GO:0045296">
    <property type="term" value="F:cadherin binding"/>
    <property type="evidence" value="ECO:0007669"/>
    <property type="project" value="TreeGrafter"/>
</dbReference>
<dbReference type="SUPFAM" id="SSF49313">
    <property type="entry name" value="Cadherin-like"/>
    <property type="match status" value="4"/>
</dbReference>
<gene>
    <name evidence="14" type="ORF">AMELA_G00193230</name>
</gene>
<evidence type="ECO:0000313" key="14">
    <source>
        <dbReference type="EMBL" id="KAF4077892.1"/>
    </source>
</evidence>
<dbReference type="GO" id="GO:0044331">
    <property type="term" value="P:cell-cell adhesion mediated by cadherin"/>
    <property type="evidence" value="ECO:0007669"/>
    <property type="project" value="TreeGrafter"/>
</dbReference>
<evidence type="ECO:0000256" key="8">
    <source>
        <dbReference type="ARBA" id="ARBA00023136"/>
    </source>
</evidence>
<evidence type="ECO:0000313" key="15">
    <source>
        <dbReference type="Proteomes" id="UP000593565"/>
    </source>
</evidence>
<proteinExistence type="predicted"/>
<keyword evidence="3" id="KW-0479">Metal-binding</keyword>
<dbReference type="InterPro" id="IPR015919">
    <property type="entry name" value="Cadherin-like_sf"/>
</dbReference>
<dbReference type="Proteomes" id="UP000593565">
    <property type="component" value="Unassembled WGS sequence"/>
</dbReference>
<evidence type="ECO:0000256" key="10">
    <source>
        <dbReference type="PROSITE-ProRule" id="PRU00043"/>
    </source>
</evidence>
<keyword evidence="15" id="KW-1185">Reference proteome</keyword>
<evidence type="ECO:0000256" key="6">
    <source>
        <dbReference type="ARBA" id="ARBA00022837"/>
    </source>
</evidence>
<dbReference type="GO" id="GO:0008013">
    <property type="term" value="F:beta-catenin binding"/>
    <property type="evidence" value="ECO:0007669"/>
    <property type="project" value="TreeGrafter"/>
</dbReference>
<evidence type="ECO:0000256" key="2">
    <source>
        <dbReference type="ARBA" id="ARBA00022475"/>
    </source>
</evidence>
<dbReference type="SMART" id="SM00112">
    <property type="entry name" value="CA"/>
    <property type="match status" value="4"/>
</dbReference>
<keyword evidence="11" id="KW-0812">Transmembrane</keyword>
<evidence type="ECO:0000256" key="12">
    <source>
        <dbReference type="SAM" id="SignalP"/>
    </source>
</evidence>
<accession>A0A7J6A4V8</accession>
<dbReference type="GO" id="GO:0016339">
    <property type="term" value="P:calcium-dependent cell-cell adhesion via plasma membrane cell adhesion molecules"/>
    <property type="evidence" value="ECO:0007669"/>
    <property type="project" value="TreeGrafter"/>
</dbReference>
<evidence type="ECO:0000256" key="11">
    <source>
        <dbReference type="SAM" id="Phobius"/>
    </source>
</evidence>
<dbReference type="GO" id="GO:0016342">
    <property type="term" value="C:catenin complex"/>
    <property type="evidence" value="ECO:0007669"/>
    <property type="project" value="TreeGrafter"/>
</dbReference>
<dbReference type="CDD" id="cd11304">
    <property type="entry name" value="Cadherin_repeat"/>
    <property type="match status" value="4"/>
</dbReference>
<evidence type="ECO:0000256" key="7">
    <source>
        <dbReference type="ARBA" id="ARBA00022889"/>
    </source>
</evidence>
<feature type="domain" description="Cadherin" evidence="13">
    <location>
        <begin position="129"/>
        <end position="233"/>
    </location>
</feature>
<evidence type="ECO:0000256" key="3">
    <source>
        <dbReference type="ARBA" id="ARBA00022723"/>
    </source>
</evidence>
<dbReference type="PANTHER" id="PTHR24027">
    <property type="entry name" value="CADHERIN-23"/>
    <property type="match status" value="1"/>
</dbReference>
<dbReference type="GO" id="GO:0007043">
    <property type="term" value="P:cell-cell junction assembly"/>
    <property type="evidence" value="ECO:0007669"/>
    <property type="project" value="TreeGrafter"/>
</dbReference>
<keyword evidence="6 10" id="KW-0106">Calcium</keyword>
<keyword evidence="5" id="KW-0677">Repeat</keyword>
<dbReference type="GO" id="GO:0007156">
    <property type="term" value="P:homophilic cell adhesion via plasma membrane adhesion molecules"/>
    <property type="evidence" value="ECO:0007669"/>
    <property type="project" value="InterPro"/>
</dbReference>
<reference evidence="14 15" key="1">
    <citation type="submission" date="2020-02" db="EMBL/GenBank/DDBJ databases">
        <title>A chromosome-scale genome assembly of the black bullhead catfish (Ameiurus melas).</title>
        <authorList>
            <person name="Wen M."/>
            <person name="Zham M."/>
            <person name="Cabau C."/>
            <person name="Klopp C."/>
            <person name="Donnadieu C."/>
            <person name="Roques C."/>
            <person name="Bouchez O."/>
            <person name="Lampietro C."/>
            <person name="Jouanno E."/>
            <person name="Herpin A."/>
            <person name="Louis A."/>
            <person name="Berthelot C."/>
            <person name="Parey E."/>
            <person name="Roest-Crollius H."/>
            <person name="Braasch I."/>
            <person name="Postlethwait J."/>
            <person name="Robinson-Rechavi M."/>
            <person name="Echchiki A."/>
            <person name="Begum T."/>
            <person name="Montfort J."/>
            <person name="Schartl M."/>
            <person name="Bobe J."/>
            <person name="Guiguen Y."/>
        </authorList>
    </citation>
    <scope>NUCLEOTIDE SEQUENCE [LARGE SCALE GENOMIC DNA]</scope>
    <source>
        <strain evidence="14">M_S1</strain>
        <tissue evidence="14">Blood</tissue>
    </source>
</reference>
<evidence type="ECO:0000256" key="1">
    <source>
        <dbReference type="ARBA" id="ARBA00004236"/>
    </source>
</evidence>
<comment type="caution">
    <text evidence="14">The sequence shown here is derived from an EMBL/GenBank/DDBJ whole genome shotgun (WGS) entry which is preliminary data.</text>
</comment>
<dbReference type="EMBL" id="JAAGNN010000017">
    <property type="protein sequence ID" value="KAF4077892.1"/>
    <property type="molecule type" value="Genomic_DNA"/>
</dbReference>
<keyword evidence="8 11" id="KW-0472">Membrane</keyword>
<feature type="domain" description="Cadherin" evidence="13">
    <location>
        <begin position="365"/>
        <end position="474"/>
    </location>
</feature>
<keyword evidence="4 12" id="KW-0732">Signal</keyword>
<dbReference type="PROSITE" id="PS50268">
    <property type="entry name" value="CADHERIN_2"/>
    <property type="match status" value="3"/>
</dbReference>
<dbReference type="PRINTS" id="PR00205">
    <property type="entry name" value="CADHERIN"/>
</dbReference>
<feature type="signal peptide" evidence="12">
    <location>
        <begin position="1"/>
        <end position="18"/>
    </location>
</feature>
<dbReference type="InterPro" id="IPR020894">
    <property type="entry name" value="Cadherin_CS"/>
</dbReference>
<dbReference type="InterPro" id="IPR039808">
    <property type="entry name" value="Cadherin"/>
</dbReference>
<protein>
    <recommendedName>
        <fullName evidence="13">Cadherin domain-containing protein</fullName>
    </recommendedName>
</protein>
<organism evidence="14 15">
    <name type="scientific">Ameiurus melas</name>
    <name type="common">Black bullhead</name>
    <name type="synonym">Silurus melas</name>
    <dbReference type="NCBI Taxonomy" id="219545"/>
    <lineage>
        <taxon>Eukaryota</taxon>
        <taxon>Metazoa</taxon>
        <taxon>Chordata</taxon>
        <taxon>Craniata</taxon>
        <taxon>Vertebrata</taxon>
        <taxon>Euteleostomi</taxon>
        <taxon>Actinopterygii</taxon>
        <taxon>Neopterygii</taxon>
        <taxon>Teleostei</taxon>
        <taxon>Ostariophysi</taxon>
        <taxon>Siluriformes</taxon>
        <taxon>Ictaluridae</taxon>
        <taxon>Ameiurus</taxon>
    </lineage>
</organism>
<comment type="subcellular location">
    <subcellularLocation>
        <location evidence="1">Cell membrane</location>
    </subcellularLocation>
</comment>
<feature type="domain" description="Cadherin" evidence="13">
    <location>
        <begin position="248"/>
        <end position="364"/>
    </location>
</feature>
<dbReference type="GO" id="GO:0034332">
    <property type="term" value="P:adherens junction organization"/>
    <property type="evidence" value="ECO:0007669"/>
    <property type="project" value="TreeGrafter"/>
</dbReference>
<dbReference type="GO" id="GO:0005509">
    <property type="term" value="F:calcium ion binding"/>
    <property type="evidence" value="ECO:0007669"/>
    <property type="project" value="UniProtKB-UniRule"/>
</dbReference>
<dbReference type="InterPro" id="IPR002126">
    <property type="entry name" value="Cadherin-like_dom"/>
</dbReference>
<dbReference type="AlphaFoldDB" id="A0A7J6A4V8"/>
<dbReference type="GO" id="GO:0005912">
    <property type="term" value="C:adherens junction"/>
    <property type="evidence" value="ECO:0007669"/>
    <property type="project" value="TreeGrafter"/>
</dbReference>
<keyword evidence="2" id="KW-1003">Cell membrane</keyword>
<feature type="chain" id="PRO_5029822297" description="Cadherin domain-containing protein" evidence="12">
    <location>
        <begin position="19"/>
        <end position="792"/>
    </location>
</feature>
<keyword evidence="9" id="KW-0325">Glycoprotein</keyword>
<dbReference type="FunFam" id="2.60.40.60:FF:000019">
    <property type="entry name" value="Cadherin 2"/>
    <property type="match status" value="1"/>
</dbReference>
<dbReference type="GO" id="GO:0016477">
    <property type="term" value="P:cell migration"/>
    <property type="evidence" value="ECO:0007669"/>
    <property type="project" value="TreeGrafter"/>
</dbReference>
<evidence type="ECO:0000256" key="9">
    <source>
        <dbReference type="ARBA" id="ARBA00023180"/>
    </source>
</evidence>
<evidence type="ECO:0000256" key="4">
    <source>
        <dbReference type="ARBA" id="ARBA00022729"/>
    </source>
</evidence>
<feature type="transmembrane region" description="Helical" evidence="11">
    <location>
        <begin position="569"/>
        <end position="596"/>
    </location>
</feature>
<dbReference type="PROSITE" id="PS00232">
    <property type="entry name" value="CADHERIN_1"/>
    <property type="match status" value="1"/>
</dbReference>
<keyword evidence="7" id="KW-0130">Cell adhesion</keyword>